<evidence type="ECO:0000313" key="4">
    <source>
        <dbReference type="Proteomes" id="UP000280668"/>
    </source>
</evidence>
<accession>A0A3N2BB85</accession>
<evidence type="ECO:0000259" key="2">
    <source>
        <dbReference type="Pfam" id="PF03795"/>
    </source>
</evidence>
<reference evidence="3 4" key="1">
    <citation type="submission" date="2018-11" db="EMBL/GenBank/DDBJ databases">
        <title>Sequencing the genomes of 1000 actinobacteria strains.</title>
        <authorList>
            <person name="Klenk H.-P."/>
        </authorList>
    </citation>
    <scope>NUCLEOTIDE SEQUENCE [LARGE SCALE GENOMIC DNA]</scope>
    <source>
        <strain evidence="3 4">DSM 11294</strain>
    </source>
</reference>
<name>A0A3N2BB85_9MICO</name>
<evidence type="ECO:0000256" key="1">
    <source>
        <dbReference type="ARBA" id="ARBA00007689"/>
    </source>
</evidence>
<gene>
    <name evidence="3" type="ORF">EDD31_0871</name>
</gene>
<sequence>MTEATHLLIHRYRPGTGPQPGSAEHEEEMRQWAAVDAELRSSGVLVGGYAIADRGVLVGAAVGPDGERAWAPGEEILFAVHAIAVESDEAAVALARNMPTAEYGSIEVRPAMDG</sequence>
<comment type="similarity">
    <text evidence="1">Belongs to the YciI family.</text>
</comment>
<feature type="domain" description="YCII-related" evidence="2">
    <location>
        <begin position="7"/>
        <end position="111"/>
    </location>
</feature>
<dbReference type="EMBL" id="RKHK01000001">
    <property type="protein sequence ID" value="ROR72519.1"/>
    <property type="molecule type" value="Genomic_DNA"/>
</dbReference>
<organism evidence="3 4">
    <name type="scientific">Bogoriella caseilytica</name>
    <dbReference type="NCBI Taxonomy" id="56055"/>
    <lineage>
        <taxon>Bacteria</taxon>
        <taxon>Bacillati</taxon>
        <taxon>Actinomycetota</taxon>
        <taxon>Actinomycetes</taxon>
        <taxon>Micrococcales</taxon>
        <taxon>Bogoriellaceae</taxon>
        <taxon>Bogoriella</taxon>
    </lineage>
</organism>
<dbReference type="Pfam" id="PF03795">
    <property type="entry name" value="YCII"/>
    <property type="match status" value="1"/>
</dbReference>
<dbReference type="SUPFAM" id="SSF54909">
    <property type="entry name" value="Dimeric alpha+beta barrel"/>
    <property type="match status" value="1"/>
</dbReference>
<keyword evidence="4" id="KW-1185">Reference proteome</keyword>
<dbReference type="RefSeq" id="WP_170163182.1">
    <property type="nucleotide sequence ID" value="NZ_RKHK01000001.1"/>
</dbReference>
<dbReference type="Proteomes" id="UP000280668">
    <property type="component" value="Unassembled WGS sequence"/>
</dbReference>
<dbReference type="InterPro" id="IPR005545">
    <property type="entry name" value="YCII"/>
</dbReference>
<dbReference type="Gene3D" id="3.30.70.1060">
    <property type="entry name" value="Dimeric alpha+beta barrel"/>
    <property type="match status" value="1"/>
</dbReference>
<comment type="caution">
    <text evidence="3">The sequence shown here is derived from an EMBL/GenBank/DDBJ whole genome shotgun (WGS) entry which is preliminary data.</text>
</comment>
<evidence type="ECO:0000313" key="3">
    <source>
        <dbReference type="EMBL" id="ROR72519.1"/>
    </source>
</evidence>
<protein>
    <submittedName>
        <fullName evidence="3">YCII-related domain-containing protein</fullName>
    </submittedName>
</protein>
<proteinExistence type="inferred from homology"/>
<dbReference type="AlphaFoldDB" id="A0A3N2BB85"/>
<dbReference type="InterPro" id="IPR011008">
    <property type="entry name" value="Dimeric_a/b-barrel"/>
</dbReference>